<evidence type="ECO:0000256" key="1">
    <source>
        <dbReference type="SAM" id="MobiDB-lite"/>
    </source>
</evidence>
<gene>
    <name evidence="2" type="ORF">Din_003991</name>
</gene>
<feature type="region of interest" description="Disordered" evidence="1">
    <location>
        <begin position="1"/>
        <end position="26"/>
    </location>
</feature>
<dbReference type="EMBL" id="GHES01003991">
    <property type="protein sequence ID" value="MPA34550.1"/>
    <property type="molecule type" value="Transcribed_RNA"/>
</dbReference>
<reference evidence="2" key="1">
    <citation type="submission" date="2019-08" db="EMBL/GenBank/DDBJ databases">
        <title>Reference gene set and small RNA set construction with multiple tissues from Davidia involucrata Baill.</title>
        <authorList>
            <person name="Yang H."/>
            <person name="Zhou C."/>
            <person name="Li G."/>
            <person name="Wang J."/>
            <person name="Gao P."/>
            <person name="Wang M."/>
            <person name="Wang R."/>
            <person name="Zhao Y."/>
        </authorList>
    </citation>
    <scope>NUCLEOTIDE SEQUENCE</scope>
    <source>
        <tissue evidence="2">Mixed with DoveR01_LX</tissue>
    </source>
</reference>
<organism evidence="2">
    <name type="scientific">Davidia involucrata</name>
    <name type="common">Dove tree</name>
    <dbReference type="NCBI Taxonomy" id="16924"/>
    <lineage>
        <taxon>Eukaryota</taxon>
        <taxon>Viridiplantae</taxon>
        <taxon>Streptophyta</taxon>
        <taxon>Embryophyta</taxon>
        <taxon>Tracheophyta</taxon>
        <taxon>Spermatophyta</taxon>
        <taxon>Magnoliopsida</taxon>
        <taxon>eudicotyledons</taxon>
        <taxon>Gunneridae</taxon>
        <taxon>Pentapetalae</taxon>
        <taxon>asterids</taxon>
        <taxon>Cornales</taxon>
        <taxon>Nyssaceae</taxon>
        <taxon>Davidia</taxon>
    </lineage>
</organism>
<evidence type="ECO:0000313" key="2">
    <source>
        <dbReference type="EMBL" id="MPA34550.1"/>
    </source>
</evidence>
<protein>
    <submittedName>
        <fullName evidence="2">Putative Proline rich extensin signature</fullName>
    </submittedName>
</protein>
<proteinExistence type="predicted"/>
<dbReference type="AlphaFoldDB" id="A0A5B6YRT5"/>
<sequence>MPPTAHRAFKPVHRQTTSPSPSPPHNIIETHCRLHHTPRTNPYNNQTHCMPASTDDHKQCFTAPTTASSHHHTSSSTESQRSITISTTENLNLQPDTPPRQPHKPPATTSETVAATTIYPFHHDL</sequence>
<feature type="compositionally biased region" description="Low complexity" evidence="1">
    <location>
        <begin position="62"/>
        <end position="89"/>
    </location>
</feature>
<accession>A0A5B6YRT5</accession>
<feature type="region of interest" description="Disordered" evidence="1">
    <location>
        <begin position="60"/>
        <end position="125"/>
    </location>
</feature>
<name>A0A5B6YRT5_DAVIN</name>